<protein>
    <submittedName>
        <fullName evidence="1">Uncharacterized protein</fullName>
    </submittedName>
</protein>
<comment type="caution">
    <text evidence="1">The sequence shown here is derived from an EMBL/GenBank/DDBJ whole genome shotgun (WGS) entry which is preliminary data.</text>
</comment>
<evidence type="ECO:0000313" key="2">
    <source>
        <dbReference type="Proteomes" id="UP001549119"/>
    </source>
</evidence>
<accession>A0ABV2NF34</accession>
<sequence>MLQSAKSAVRSKAAAMAARVTEIVDRAGDALRAAALGLVPAPAPVPVRVRARQPRRQD</sequence>
<reference evidence="1 2" key="1">
    <citation type="submission" date="2024-06" db="EMBL/GenBank/DDBJ databases">
        <title>Genomics of switchgrass bacterial isolates.</title>
        <authorList>
            <person name="Shade A."/>
        </authorList>
    </citation>
    <scope>NUCLEOTIDE SEQUENCE [LARGE SCALE GENOMIC DNA]</scope>
    <source>
        <strain evidence="1 2">PvP084</strain>
    </source>
</reference>
<name>A0ABV2NF34_9HYPH</name>
<keyword evidence="2" id="KW-1185">Reference proteome</keyword>
<organism evidence="1 2">
    <name type="scientific">Methylobacterium radiotolerans</name>
    <dbReference type="NCBI Taxonomy" id="31998"/>
    <lineage>
        <taxon>Bacteria</taxon>
        <taxon>Pseudomonadati</taxon>
        <taxon>Pseudomonadota</taxon>
        <taxon>Alphaproteobacteria</taxon>
        <taxon>Hyphomicrobiales</taxon>
        <taxon>Methylobacteriaceae</taxon>
        <taxon>Methylobacterium</taxon>
    </lineage>
</organism>
<dbReference type="Proteomes" id="UP001549119">
    <property type="component" value="Unassembled WGS sequence"/>
</dbReference>
<dbReference type="EMBL" id="JBEPNW010000002">
    <property type="protein sequence ID" value="MET3865068.1"/>
    <property type="molecule type" value="Genomic_DNA"/>
</dbReference>
<dbReference type="RefSeq" id="WP_012321913.1">
    <property type="nucleotide sequence ID" value="NZ_BJXP01000029.1"/>
</dbReference>
<evidence type="ECO:0000313" key="1">
    <source>
        <dbReference type="EMBL" id="MET3865068.1"/>
    </source>
</evidence>
<proteinExistence type="predicted"/>
<dbReference type="GeneID" id="51929724"/>
<gene>
    <name evidence="1" type="ORF">ABIC20_002377</name>
</gene>